<dbReference type="InterPro" id="IPR045628">
    <property type="entry name" value="Lhr_WH_dom"/>
</dbReference>
<dbReference type="SMART" id="SM00487">
    <property type="entry name" value="DEXDc"/>
    <property type="match status" value="1"/>
</dbReference>
<feature type="domain" description="Helicase ATP-binding" evidence="9">
    <location>
        <begin position="29"/>
        <end position="208"/>
    </location>
</feature>
<proteinExistence type="predicted"/>
<keyword evidence="3" id="KW-0378">Hydrolase</keyword>
<dbReference type="PROSITE" id="PS51194">
    <property type="entry name" value="HELICASE_CTER"/>
    <property type="match status" value="1"/>
</dbReference>
<dbReference type="STRING" id="1748243.Tel_10360"/>
<name>A0A0S2TEE3_9GAMM</name>
<sequence>MTLSIFHPAVAAWFTTTFGSPTGVQQQAWPAIQRRDNTLIAAPTGSGKTLAAFLAAIDALVREGEARGLEDETQVLYVSPLKALSNDIQKNLDLPLAGIREELFHQTMKDVEIRAWVRSGDTPQGERARMRRQPPHILVTTPESLYILLTSASGREMLQTVRTVIVDEIHALAGNKRGAHLTLSLERLAALCQAHHGSRPNRIGLSATQKPIAAMANYLTGPAQDCTIIDTGHARERDLSIEVPNSPLEAIMAAEVWDEIYDRLAELVDEHRTTLIFVNTRRLAERAARFLAERLGEENVTAHHGSLAREHRLDAEQRLKGGRLRALVATASLELGIDIGDVDLVCQLGSPRSIATFLQRVGRSGHAVGGLPKGRLFPLSRDDLLECTALLDAVRRDELDRIIMPQQPLDVLAQQIVAEVSGKEWQEAALFEQFRRAWPYRDLTNEAFVEVVRMLADGFSTRRGRRGAYLYRDAVNGRLRPRPAARLTSITNGGAIPDLFDYDVVLSPEGYSIGSLNEDFAFESLPGDIFQLGNTSYRILKIEQGKVHVEDAHGQPPNIPFWFGEAPGRTDELSLAVARLRDTISVQLEQGMEAAEAWLQQALSLPLPAAQQLTEYLAAAKAALGALPSFDTLIFERFFDEVGDMHFVIHSPFGSRINRAWGLALRKRFCRKFNFELQAAATEDSIILSLGPTHSFPLEEPAAYLKPATVKEILIQALLAAPLFATRWRWNANIALAVIRNRNGKRVPAQFQRSDAEDLVAVIFPDQLACFENIAGDREVPDHPLVSQTLQDCLYEAMDIDGLITLLSRLEQGEIRLVTCDLTTPSPLSMEVINARPYAFLDDAPAEERRTLAIQQRRYLDPETAADIGRLDMAAIQRVQSEAWPDARDADELHDGLIMLGFMSEGEAQRGPLVEKDALGFGWQPLFNSLTDDKRVTLVSIDADKKLWVAAERLNEILTLFPDAVREPAIDPLFENGDQPLHKEDALRELIRSRLEGLGPVTVAQLAAPLGLSTQQLDIVLLELEQEGFAIQGSFTTQATSETEWCDRRLLARIHRYTLKRLRSEIEAVAPADYMRFLFQWQYLTDRGEGQDALLGVLEQLEGYSIPAVGWEAEILPARLERYTSDMLENLCLSGRITWLRLNLPKQSEGKQARKAAPVRITPIALVARQHAHYWHKLNDDTELEHLKLSAGAHKILDALHQHGASFFIDLVQQTGLLRTQVEEALAELVARGLVTSDSFAGLRALIAPQHKRPGFGHGRRRRRATAVSVDDAGRWSLLRPPRAAVDYDNATQPFDSEAVEHIAHTLLQRYGVVFRKVLEREANLPPWRELLYVYRRLEARGEIRGGRFVQGFSGEQFALAEAVAALRDTRKRDKHGELLNISAVDPLNLVGIIIPGRRVPAQINNRILFRDGVPLAAVIAGEVDVFTELSERQQAQVRQLLVRKAPGQVLQFQAS</sequence>
<dbReference type="Pfam" id="PF23234">
    <property type="entry name" value="WHD_4th_Lhr"/>
    <property type="match status" value="1"/>
</dbReference>
<dbReference type="InterPro" id="IPR027417">
    <property type="entry name" value="P-loop_NTPase"/>
</dbReference>
<evidence type="ECO:0000256" key="1">
    <source>
        <dbReference type="ARBA" id="ARBA00022741"/>
    </source>
</evidence>
<dbReference type="SUPFAM" id="SSF52540">
    <property type="entry name" value="P-loop containing nucleoside triphosphate hydrolases"/>
    <property type="match status" value="1"/>
</dbReference>
<evidence type="ECO:0000259" key="10">
    <source>
        <dbReference type="PROSITE" id="PS51194"/>
    </source>
</evidence>
<dbReference type="InterPro" id="IPR055367">
    <property type="entry name" value="WH4_Lhr"/>
</dbReference>
<dbReference type="Pfam" id="PF08494">
    <property type="entry name" value="DEAD_assoc"/>
    <property type="match status" value="1"/>
</dbReference>
<evidence type="ECO:0000256" key="4">
    <source>
        <dbReference type="ARBA" id="ARBA00022806"/>
    </source>
</evidence>
<dbReference type="Proteomes" id="UP000055136">
    <property type="component" value="Chromosome"/>
</dbReference>
<dbReference type="PROSITE" id="PS51192">
    <property type="entry name" value="HELICASE_ATP_BIND_1"/>
    <property type="match status" value="1"/>
</dbReference>
<keyword evidence="5" id="KW-0067">ATP-binding</keyword>
<dbReference type="CDD" id="cd18796">
    <property type="entry name" value="SF2_C_LHR"/>
    <property type="match status" value="1"/>
</dbReference>
<dbReference type="Pfam" id="PF23235">
    <property type="entry name" value="WHD_3rd_Lhr"/>
    <property type="match status" value="1"/>
</dbReference>
<feature type="domain" description="Helicase C-terminal" evidence="10">
    <location>
        <begin position="259"/>
        <end position="410"/>
    </location>
</feature>
<evidence type="ECO:0000256" key="2">
    <source>
        <dbReference type="ARBA" id="ARBA00022763"/>
    </source>
</evidence>
<dbReference type="GO" id="GO:0006281">
    <property type="term" value="P:DNA repair"/>
    <property type="evidence" value="ECO:0007669"/>
    <property type="project" value="UniProtKB-KW"/>
</dbReference>
<dbReference type="InterPro" id="IPR055368">
    <property type="entry name" value="WH3_Lhr"/>
</dbReference>
<dbReference type="PANTHER" id="PTHR47962">
    <property type="entry name" value="ATP-DEPENDENT HELICASE LHR-RELATED-RELATED"/>
    <property type="match status" value="1"/>
</dbReference>
<organism evidence="11 12">
    <name type="scientific">Candidatus Tenderia electrophaga</name>
    <dbReference type="NCBI Taxonomy" id="1748243"/>
    <lineage>
        <taxon>Bacteria</taxon>
        <taxon>Pseudomonadati</taxon>
        <taxon>Pseudomonadota</taxon>
        <taxon>Gammaproteobacteria</taxon>
        <taxon>Candidatus Tenderiales</taxon>
        <taxon>Candidatus Tenderiaceae</taxon>
        <taxon>Candidatus Tenderia</taxon>
    </lineage>
</organism>
<dbReference type="InterPro" id="IPR036388">
    <property type="entry name" value="WH-like_DNA-bd_sf"/>
</dbReference>
<evidence type="ECO:0000313" key="12">
    <source>
        <dbReference type="Proteomes" id="UP000055136"/>
    </source>
</evidence>
<dbReference type="Gene3D" id="1.10.10.10">
    <property type="entry name" value="Winged helix-like DNA-binding domain superfamily/Winged helix DNA-binding domain"/>
    <property type="match status" value="1"/>
</dbReference>
<keyword evidence="7" id="KW-0234">DNA repair</keyword>
<dbReference type="GO" id="GO:0003677">
    <property type="term" value="F:DNA binding"/>
    <property type="evidence" value="ECO:0007669"/>
    <property type="project" value="UniProtKB-KW"/>
</dbReference>
<dbReference type="KEGG" id="tee:Tel_10360"/>
<dbReference type="GO" id="GO:0004386">
    <property type="term" value="F:helicase activity"/>
    <property type="evidence" value="ECO:0007669"/>
    <property type="project" value="UniProtKB-KW"/>
</dbReference>
<dbReference type="Pfam" id="PF00270">
    <property type="entry name" value="DEAD"/>
    <property type="match status" value="1"/>
</dbReference>
<accession>A0A0S2TEE3</accession>
<dbReference type="GO" id="GO:0016887">
    <property type="term" value="F:ATP hydrolysis activity"/>
    <property type="evidence" value="ECO:0007669"/>
    <property type="project" value="TreeGrafter"/>
</dbReference>
<dbReference type="InterPro" id="IPR052511">
    <property type="entry name" value="ATP-dep_Helicase"/>
</dbReference>
<keyword evidence="2" id="KW-0227">DNA damage</keyword>
<evidence type="ECO:0000256" key="7">
    <source>
        <dbReference type="ARBA" id="ARBA00023204"/>
    </source>
</evidence>
<gene>
    <name evidence="11" type="ORF">Tel_10360</name>
</gene>
<dbReference type="InterPro" id="IPR001650">
    <property type="entry name" value="Helicase_C-like"/>
</dbReference>
<dbReference type="Gene3D" id="3.40.50.300">
    <property type="entry name" value="P-loop containing nucleotide triphosphate hydrolases"/>
    <property type="match status" value="2"/>
</dbReference>
<protein>
    <submittedName>
        <fullName evidence="11">ATP-dependent DNA helicase</fullName>
    </submittedName>
</protein>
<evidence type="ECO:0000256" key="6">
    <source>
        <dbReference type="ARBA" id="ARBA00023125"/>
    </source>
</evidence>
<dbReference type="GO" id="GO:0005524">
    <property type="term" value="F:ATP binding"/>
    <property type="evidence" value="ECO:0007669"/>
    <property type="project" value="UniProtKB-KW"/>
</dbReference>
<keyword evidence="12" id="KW-1185">Reference proteome</keyword>
<dbReference type="EMBL" id="CP013099">
    <property type="protein sequence ID" value="ALP53512.1"/>
    <property type="molecule type" value="Genomic_DNA"/>
</dbReference>
<dbReference type="Pfam" id="PF19306">
    <property type="entry name" value="WHD_Lhr"/>
    <property type="match status" value="1"/>
</dbReference>
<dbReference type="SMART" id="SM00490">
    <property type="entry name" value="HELICc"/>
    <property type="match status" value="1"/>
</dbReference>
<dbReference type="Pfam" id="PF00271">
    <property type="entry name" value="Helicase_C"/>
    <property type="match status" value="1"/>
</dbReference>
<dbReference type="InterPro" id="IPR014001">
    <property type="entry name" value="Helicase_ATP-bd"/>
</dbReference>
<keyword evidence="6" id="KW-0238">DNA-binding</keyword>
<evidence type="ECO:0000259" key="9">
    <source>
        <dbReference type="PROSITE" id="PS51192"/>
    </source>
</evidence>
<keyword evidence="4 11" id="KW-0347">Helicase</keyword>
<keyword evidence="1" id="KW-0547">Nucleotide-binding</keyword>
<evidence type="ECO:0000256" key="3">
    <source>
        <dbReference type="ARBA" id="ARBA00022801"/>
    </source>
</evidence>
<dbReference type="InterPro" id="IPR011545">
    <property type="entry name" value="DEAD/DEAH_box_helicase_dom"/>
</dbReference>
<dbReference type="InterPro" id="IPR013701">
    <property type="entry name" value="Lhr-like_DEAD/DEAH_assoc"/>
</dbReference>
<dbReference type="CDD" id="cd17922">
    <property type="entry name" value="DEXHc_LHR-like"/>
    <property type="match status" value="1"/>
</dbReference>
<dbReference type="PANTHER" id="PTHR47962:SF5">
    <property type="entry name" value="ATP-DEPENDENT HELICASE LHR-RELATED"/>
    <property type="match status" value="1"/>
</dbReference>
<evidence type="ECO:0000256" key="5">
    <source>
        <dbReference type="ARBA" id="ARBA00022840"/>
    </source>
</evidence>
<keyword evidence="8" id="KW-0413">Isomerase</keyword>
<evidence type="ECO:0000256" key="8">
    <source>
        <dbReference type="ARBA" id="ARBA00023235"/>
    </source>
</evidence>
<reference evidence="11" key="1">
    <citation type="submission" date="2015-10" db="EMBL/GenBank/DDBJ databases">
        <title>Description of Candidatus Tenderia electrophaga gen. nov, sp. nov., an Uncultivated Electroautotroph from a Biocathode Enrichment.</title>
        <authorList>
            <person name="Eddie B.J."/>
            <person name="Malanoski A.P."/>
            <person name="Wang Z."/>
            <person name="Hall R.J."/>
            <person name="Oh S.D."/>
            <person name="Heiner C."/>
            <person name="Lin B."/>
            <person name="Strycharz-Glaven S.M."/>
        </authorList>
    </citation>
    <scope>NUCLEOTIDE SEQUENCE [LARGE SCALE GENOMIC DNA]</scope>
    <source>
        <strain evidence="11">NRL1</strain>
    </source>
</reference>
<evidence type="ECO:0000313" key="11">
    <source>
        <dbReference type="EMBL" id="ALP53512.1"/>
    </source>
</evidence>